<comment type="similarity">
    <text evidence="1">Belongs to the peptidase S13 family.</text>
</comment>
<evidence type="ECO:0000256" key="1">
    <source>
        <dbReference type="ARBA" id="ARBA00006096"/>
    </source>
</evidence>
<reference evidence="4" key="1">
    <citation type="submission" date="2020-01" db="EMBL/GenBank/DDBJ databases">
        <title>Caldichromatium gen. nov., sp. nov., a thermophilic purple sulfur bacterium member of the family Chromatiaceae isolated from Nakabusa hot spring, Japan.</title>
        <authorList>
            <person name="Saini M.K."/>
            <person name="Hanada S."/>
            <person name="Tank M."/>
        </authorList>
    </citation>
    <scope>NUCLEOTIDE SEQUENCE [LARGE SCALE GENOMIC DNA]</scope>
    <source>
        <strain evidence="4">No.7</strain>
    </source>
</reference>
<organism evidence="3 4">
    <name type="scientific">Caldichromatium japonicum</name>
    <dbReference type="NCBI Taxonomy" id="2699430"/>
    <lineage>
        <taxon>Bacteria</taxon>
        <taxon>Pseudomonadati</taxon>
        <taxon>Pseudomonadota</taxon>
        <taxon>Gammaproteobacteria</taxon>
        <taxon>Chromatiales</taxon>
        <taxon>Chromatiaceae</taxon>
        <taxon>Caldichromatium</taxon>
    </lineage>
</organism>
<keyword evidence="2" id="KW-0378">Hydrolase</keyword>
<dbReference type="InterPro" id="IPR012338">
    <property type="entry name" value="Beta-lactam/transpept-like"/>
</dbReference>
<dbReference type="PANTHER" id="PTHR30023">
    <property type="entry name" value="D-ALANYL-D-ALANINE CARBOXYPEPTIDASE"/>
    <property type="match status" value="1"/>
</dbReference>
<dbReference type="GO" id="GO:0000270">
    <property type="term" value="P:peptidoglycan metabolic process"/>
    <property type="evidence" value="ECO:0007669"/>
    <property type="project" value="TreeGrafter"/>
</dbReference>
<evidence type="ECO:0000256" key="2">
    <source>
        <dbReference type="ARBA" id="ARBA00022801"/>
    </source>
</evidence>
<dbReference type="AlphaFoldDB" id="A0A6G7VCY1"/>
<dbReference type="KEGG" id="cjap:GWK36_06235"/>
<dbReference type="GO" id="GO:0004185">
    <property type="term" value="F:serine-type carboxypeptidase activity"/>
    <property type="evidence" value="ECO:0007669"/>
    <property type="project" value="InterPro"/>
</dbReference>
<name>A0A6G7VCY1_9GAMM</name>
<dbReference type="GO" id="GO:0006508">
    <property type="term" value="P:proteolysis"/>
    <property type="evidence" value="ECO:0007669"/>
    <property type="project" value="InterPro"/>
</dbReference>
<gene>
    <name evidence="3" type="ORF">GWK36_06235</name>
</gene>
<dbReference type="Proteomes" id="UP000502699">
    <property type="component" value="Chromosome"/>
</dbReference>
<sequence>MRRLLTWAAVCLSLYLVHTHWVWGGTGTDPLAELRSLNHASLLLREQGQERIALDPDTPRIPASTLKLLTAYAALTTWGRWHRFATELWQDRSGWLWVRGSGDPYLVSQELDRLAQALRTQGLTRAAGIGLDDGLFAPELTLPGREGSTNPYDAPVTALAANFNTLGLIRTGQTIRSAEPETPLTPTAERIGRGLLASGAFPEGTAIRVNLGDRRSSLAHFAELFAAKLSAASIKVGEGQRVGPVPADAHLILRHQNARTLAEIVAAMLKYSNNFIANALFIRLAVSDGRSPVDLTKAQQAMAGLVRRSFGWRDAVILEGAGLARTNRLSARQLVEILESFTPYLDLMPEQPGEPRVRAKTGTLSGVSGYAGYVRRDGVWVPFALLIEQQVDPGLRFRVASRLAR</sequence>
<dbReference type="RefSeq" id="WP_166270410.1">
    <property type="nucleotide sequence ID" value="NZ_CP048029.1"/>
</dbReference>
<evidence type="ECO:0000313" key="4">
    <source>
        <dbReference type="Proteomes" id="UP000502699"/>
    </source>
</evidence>
<evidence type="ECO:0000313" key="3">
    <source>
        <dbReference type="EMBL" id="QIK37647.1"/>
    </source>
</evidence>
<dbReference type="Gene3D" id="3.40.710.10">
    <property type="entry name" value="DD-peptidase/beta-lactamase superfamily"/>
    <property type="match status" value="1"/>
</dbReference>
<dbReference type="Pfam" id="PF02113">
    <property type="entry name" value="Peptidase_S13"/>
    <property type="match status" value="1"/>
</dbReference>
<keyword evidence="4" id="KW-1185">Reference proteome</keyword>
<proteinExistence type="inferred from homology"/>
<dbReference type="InterPro" id="IPR000667">
    <property type="entry name" value="Peptidase_S13"/>
</dbReference>
<dbReference type="SUPFAM" id="SSF56601">
    <property type="entry name" value="beta-lactamase/transpeptidase-like"/>
    <property type="match status" value="1"/>
</dbReference>
<dbReference type="EMBL" id="CP048029">
    <property type="protein sequence ID" value="QIK37647.1"/>
    <property type="molecule type" value="Genomic_DNA"/>
</dbReference>
<dbReference type="PRINTS" id="PR00922">
    <property type="entry name" value="DADACBPTASE3"/>
</dbReference>
<dbReference type="Gene3D" id="3.50.80.20">
    <property type="entry name" value="D-Ala-D-Ala carboxypeptidase C, peptidase S13"/>
    <property type="match status" value="1"/>
</dbReference>
<dbReference type="PANTHER" id="PTHR30023:SF0">
    <property type="entry name" value="PENICILLIN-SENSITIVE CARBOXYPEPTIDASE A"/>
    <property type="match status" value="1"/>
</dbReference>
<protein>
    <submittedName>
        <fullName evidence="3">Peptidase S13</fullName>
    </submittedName>
</protein>
<accession>A0A6G7VCY1</accession>